<evidence type="ECO:0000256" key="1">
    <source>
        <dbReference type="ARBA" id="ARBA00004141"/>
    </source>
</evidence>
<dbReference type="PANTHER" id="PTHR19317:SF0">
    <property type="entry name" value="PRENYLATED RAB ACCEPTOR PROTEIN 1"/>
    <property type="match status" value="1"/>
</dbReference>
<evidence type="ECO:0000313" key="8">
    <source>
        <dbReference type="Proteomes" id="UP000286045"/>
    </source>
</evidence>
<organism evidence="7 8">
    <name type="scientific">Xylaria grammica</name>
    <dbReference type="NCBI Taxonomy" id="363999"/>
    <lineage>
        <taxon>Eukaryota</taxon>
        <taxon>Fungi</taxon>
        <taxon>Dikarya</taxon>
        <taxon>Ascomycota</taxon>
        <taxon>Pezizomycotina</taxon>
        <taxon>Sordariomycetes</taxon>
        <taxon>Xylariomycetidae</taxon>
        <taxon>Xylariales</taxon>
        <taxon>Xylariaceae</taxon>
        <taxon>Xylaria</taxon>
    </lineage>
</organism>
<keyword evidence="3 6" id="KW-1133">Transmembrane helix</keyword>
<dbReference type="AlphaFoldDB" id="A0A439D5S2"/>
<feature type="transmembrane region" description="Helical" evidence="6">
    <location>
        <begin position="72"/>
        <end position="105"/>
    </location>
</feature>
<evidence type="ECO:0000256" key="4">
    <source>
        <dbReference type="ARBA" id="ARBA00023136"/>
    </source>
</evidence>
<accession>A0A439D5S2</accession>
<dbReference type="Proteomes" id="UP000286045">
    <property type="component" value="Unassembled WGS sequence"/>
</dbReference>
<feature type="region of interest" description="Disordered" evidence="5">
    <location>
        <begin position="238"/>
        <end position="267"/>
    </location>
</feature>
<dbReference type="InterPro" id="IPR004895">
    <property type="entry name" value="Prenylated_rab_accept_PRA1"/>
</dbReference>
<feature type="transmembrane region" description="Helical" evidence="6">
    <location>
        <begin position="117"/>
        <end position="139"/>
    </location>
</feature>
<comment type="subcellular location">
    <subcellularLocation>
        <location evidence="1">Membrane</location>
        <topology evidence="1">Multi-pass membrane protein</topology>
    </subcellularLocation>
</comment>
<dbReference type="EMBL" id="RYZI01000142">
    <property type="protein sequence ID" value="RWA09738.1"/>
    <property type="molecule type" value="Genomic_DNA"/>
</dbReference>
<dbReference type="PANTHER" id="PTHR19317">
    <property type="entry name" value="PRENYLATED RAB ACCEPTOR 1-RELATED"/>
    <property type="match status" value="1"/>
</dbReference>
<evidence type="ECO:0000256" key="2">
    <source>
        <dbReference type="ARBA" id="ARBA00022692"/>
    </source>
</evidence>
<reference evidence="7 8" key="1">
    <citation type="submission" date="2018-12" db="EMBL/GenBank/DDBJ databases">
        <title>Draft genome sequence of Xylaria grammica IHI A82.</title>
        <authorList>
            <person name="Buettner E."/>
            <person name="Kellner H."/>
        </authorList>
    </citation>
    <scope>NUCLEOTIDE SEQUENCE [LARGE SCALE GENOMIC DNA]</scope>
    <source>
        <strain evidence="7 8">IHI A82</strain>
    </source>
</reference>
<keyword evidence="4 6" id="KW-0472">Membrane</keyword>
<dbReference type="STRING" id="363999.A0A439D5S2"/>
<comment type="caution">
    <text evidence="7">The sequence shown here is derived from an EMBL/GenBank/DDBJ whole genome shotgun (WGS) entry which is preliminary data.</text>
</comment>
<protein>
    <recommendedName>
        <fullName evidence="9">PRA1 family protein</fullName>
    </recommendedName>
</protein>
<dbReference type="Pfam" id="PF03208">
    <property type="entry name" value="PRA1"/>
    <property type="match status" value="1"/>
</dbReference>
<feature type="compositionally biased region" description="Low complexity" evidence="5">
    <location>
        <begin position="378"/>
        <end position="406"/>
    </location>
</feature>
<feature type="compositionally biased region" description="Basic and acidic residues" evidence="5">
    <location>
        <begin position="354"/>
        <end position="367"/>
    </location>
</feature>
<evidence type="ECO:0000256" key="6">
    <source>
        <dbReference type="SAM" id="Phobius"/>
    </source>
</evidence>
<evidence type="ECO:0008006" key="9">
    <source>
        <dbReference type="Google" id="ProtNLM"/>
    </source>
</evidence>
<dbReference type="GO" id="GO:0016020">
    <property type="term" value="C:membrane"/>
    <property type="evidence" value="ECO:0007669"/>
    <property type="project" value="UniProtKB-SubCell"/>
</dbReference>
<evidence type="ECO:0000256" key="3">
    <source>
        <dbReference type="ARBA" id="ARBA00022989"/>
    </source>
</evidence>
<evidence type="ECO:0000256" key="5">
    <source>
        <dbReference type="SAM" id="MobiDB-lite"/>
    </source>
</evidence>
<evidence type="ECO:0000313" key="7">
    <source>
        <dbReference type="EMBL" id="RWA09738.1"/>
    </source>
</evidence>
<proteinExistence type="predicted"/>
<sequence length="495" mass="54477">MSRIQIPLDVITSRLNIADRFSGFRNTSLSSRFANMKPIGEFLDFKRLSKPANFAEVQSRVNYNLSTFSSNYAAVFVLLSIYALITNPLLLFDIILLAGGLWLLGRLNGQDLTIGTFTATSSQLYTGLLCTCGFLFLIASPFSTVLWLIGASGVVILGHAALLDKPIDEAFSGEARRYVAPEDDFWATRRRVVEELDSDDGDMQGARLAITSGSRRYANDELRFTGIDIGVGRSRNKYAYQHSDDGNDSTEVDSQATTDNDTEDEARAEMEDALVQSALARIRKARSKGKQDVKLNKGELAALERRRKRLQSEAESAARKKGKDRRQRKEKEKRVAVPLSHLDPSLSNRGSRSISDDTLTHLSHGQEHSGPPIGMFAPPSTSQTRTRSSTPSSHHSSTQHHSSSSPFDYQYVSATSNRRHASDTARPSSSLKNTPHDEDWRSQSPPSHLVPDPFQYQTEGPPGPYPSSALAYSNISHAEVLATARSGSGEILPEG</sequence>
<gene>
    <name evidence="7" type="ORF">EKO27_g5369</name>
</gene>
<dbReference type="GO" id="GO:0005794">
    <property type="term" value="C:Golgi apparatus"/>
    <property type="evidence" value="ECO:0007669"/>
    <property type="project" value="TreeGrafter"/>
</dbReference>
<keyword evidence="2 6" id="KW-0812">Transmembrane</keyword>
<keyword evidence="8" id="KW-1185">Reference proteome</keyword>
<feature type="transmembrane region" description="Helical" evidence="6">
    <location>
        <begin position="145"/>
        <end position="163"/>
    </location>
</feature>
<name>A0A439D5S2_9PEZI</name>
<feature type="region of interest" description="Disordered" evidence="5">
    <location>
        <begin position="298"/>
        <end position="470"/>
    </location>
</feature>